<evidence type="ECO:0000313" key="3">
    <source>
        <dbReference type="Proteomes" id="UP000610527"/>
    </source>
</evidence>
<dbReference type="PANTHER" id="PTHR11236:SF50">
    <property type="entry name" value="AMINODEOXYCHORISMATE SYNTHASE COMPONENT 1"/>
    <property type="match status" value="1"/>
</dbReference>
<dbReference type="GeneID" id="74186326"/>
<keyword evidence="3" id="KW-1185">Reference proteome</keyword>
<protein>
    <submittedName>
        <fullName evidence="2">Anthranilate synthase component I family protein</fullName>
    </submittedName>
</protein>
<dbReference type="RefSeq" id="WP_053029965.1">
    <property type="nucleotide sequence ID" value="NZ_CUEE01000004.1"/>
</dbReference>
<evidence type="ECO:0000313" key="2">
    <source>
        <dbReference type="EMBL" id="NUI82721.1"/>
    </source>
</evidence>
<accession>A0ABX2LKA7</accession>
<dbReference type="InterPro" id="IPR019999">
    <property type="entry name" value="Anth_synth_I-like"/>
</dbReference>
<dbReference type="InterPro" id="IPR005801">
    <property type="entry name" value="ADC_synthase"/>
</dbReference>
<dbReference type="PANTHER" id="PTHR11236">
    <property type="entry name" value="AMINOBENZOATE/ANTHRANILATE SYNTHASE"/>
    <property type="match status" value="1"/>
</dbReference>
<dbReference type="Gene3D" id="3.60.120.10">
    <property type="entry name" value="Anthranilate synthase"/>
    <property type="match status" value="1"/>
</dbReference>
<reference evidence="2 3" key="1">
    <citation type="submission" date="2020-06" db="EMBL/GenBank/DDBJ databases">
        <title>Staphylococcus borealis sp. nov. -A novel member of the Staphylococcaceae family isolated from skin and blood in humans.</title>
        <authorList>
            <person name="Pain M."/>
            <person name="Wolden R."/>
            <person name="Jaen-Luchoro D."/>
            <person name="Salva-Serra F."/>
            <person name="Iglesias B.P."/>
            <person name="Karlsson R."/>
            <person name="Klingenberg C."/>
            <person name="Cavanagh J.P."/>
        </authorList>
    </citation>
    <scope>NUCLEOTIDE SEQUENCE [LARGE SCALE GENOMIC DNA]</scope>
    <source>
        <strain evidence="2 3">58-22</strain>
    </source>
</reference>
<dbReference type="Pfam" id="PF00425">
    <property type="entry name" value="Chorismate_bind"/>
    <property type="match status" value="1"/>
</dbReference>
<proteinExistence type="predicted"/>
<evidence type="ECO:0000259" key="1">
    <source>
        <dbReference type="Pfam" id="PF00425"/>
    </source>
</evidence>
<dbReference type="Proteomes" id="UP000610527">
    <property type="component" value="Unassembled WGS sequence"/>
</dbReference>
<sequence>MDITFNYRYYTTPDHFETVAVRFNAYVSKMVAYTLEEVGKVIQFAQAEQAQGRYVALYLPYEAASYFNHHMATHELEAHQIVALAYSFSPSMAETSPEQPSQQYIPKHHFRFMESDAQMEDKIKHVQDAIIEGETYQVNYTTRLVSDVYYPIADLYYYLTQTNNGGYTALLDVEEVKVASISPELFFQKGEFNHHKNVVVSKPMKGTMPRSNDDDEDLKNYDTLKHSLKDRAENVMIVDLLRNDISRICKPGTIHVNKPFFIETYKTVYQMTSMVTGHLQDDVRLTDILKALFPCGSITGAPKRNTMAYIKALEPHPRYIYCGTIGLLCPDDKMIFNIPIRTLEYRNDQVHYGVGAGITIDSVPEKEVQEFRDKTKILEML</sequence>
<dbReference type="SUPFAM" id="SSF56322">
    <property type="entry name" value="ADC synthase"/>
    <property type="match status" value="1"/>
</dbReference>
<gene>
    <name evidence="2" type="ORF">HUN84_08290</name>
</gene>
<dbReference type="InterPro" id="IPR015890">
    <property type="entry name" value="Chorismate_C"/>
</dbReference>
<feature type="domain" description="Chorismate-utilising enzyme C-terminal" evidence="1">
    <location>
        <begin position="117"/>
        <end position="374"/>
    </location>
</feature>
<dbReference type="EMBL" id="JABVEG010000004">
    <property type="protein sequence ID" value="NUI82721.1"/>
    <property type="molecule type" value="Genomic_DNA"/>
</dbReference>
<comment type="caution">
    <text evidence="2">The sequence shown here is derived from an EMBL/GenBank/DDBJ whole genome shotgun (WGS) entry which is preliminary data.</text>
</comment>
<name>A0ABX2LKA7_9STAP</name>
<organism evidence="2 3">
    <name type="scientific">Staphylococcus borealis</name>
    <dbReference type="NCBI Taxonomy" id="2742203"/>
    <lineage>
        <taxon>Bacteria</taxon>
        <taxon>Bacillati</taxon>
        <taxon>Bacillota</taxon>
        <taxon>Bacilli</taxon>
        <taxon>Bacillales</taxon>
        <taxon>Staphylococcaceae</taxon>
        <taxon>Staphylococcus</taxon>
    </lineage>
</organism>
<dbReference type="PRINTS" id="PR00095">
    <property type="entry name" value="ANTSNTHASEI"/>
</dbReference>